<dbReference type="EMBL" id="FOSN01000010">
    <property type="protein sequence ID" value="SFK55658.1"/>
    <property type="molecule type" value="Genomic_DNA"/>
</dbReference>
<sequence>MTSAFYFKGDMTKKEYISLRWRNPGNEVDAIQFGAEVEAYIPSSLSWAMWGERSREIAMIGLDDPALVKALIADKGWWMDAGTASNEFVGMPFIDQKVKRMSRPG</sequence>
<evidence type="ECO:0000313" key="2">
    <source>
        <dbReference type="Proteomes" id="UP000198755"/>
    </source>
</evidence>
<dbReference type="AlphaFoldDB" id="A0A1I4AGW2"/>
<dbReference type="STRING" id="1612308.SAMN05444581_11094"/>
<reference evidence="1 2" key="1">
    <citation type="submission" date="2016-10" db="EMBL/GenBank/DDBJ databases">
        <authorList>
            <person name="de Groot N.N."/>
        </authorList>
    </citation>
    <scope>NUCLEOTIDE SEQUENCE [LARGE SCALE GENOMIC DNA]</scope>
    <source>
        <strain evidence="1 2">NE2</strain>
    </source>
</reference>
<accession>A0A1I4AGW2</accession>
<proteinExistence type="predicted"/>
<dbReference type="Proteomes" id="UP000198755">
    <property type="component" value="Unassembled WGS sequence"/>
</dbReference>
<organism evidence="1 2">
    <name type="scientific">Methylocapsa palsarum</name>
    <dbReference type="NCBI Taxonomy" id="1612308"/>
    <lineage>
        <taxon>Bacteria</taxon>
        <taxon>Pseudomonadati</taxon>
        <taxon>Pseudomonadota</taxon>
        <taxon>Alphaproteobacteria</taxon>
        <taxon>Hyphomicrobiales</taxon>
        <taxon>Beijerinckiaceae</taxon>
        <taxon>Methylocapsa</taxon>
    </lineage>
</organism>
<evidence type="ECO:0000313" key="1">
    <source>
        <dbReference type="EMBL" id="SFK55658.1"/>
    </source>
</evidence>
<gene>
    <name evidence="1" type="ORF">SAMN05444581_11094</name>
</gene>
<name>A0A1I4AGW2_9HYPH</name>
<keyword evidence="2" id="KW-1185">Reference proteome</keyword>
<protein>
    <submittedName>
        <fullName evidence="1">Uncharacterized protein</fullName>
    </submittedName>
</protein>